<dbReference type="CDD" id="cd03443">
    <property type="entry name" value="PaaI_thioesterase"/>
    <property type="match status" value="1"/>
</dbReference>
<dbReference type="AlphaFoldDB" id="A0A3G2RCC8"/>
<dbReference type="Pfam" id="PF03061">
    <property type="entry name" value="4HBT"/>
    <property type="match status" value="1"/>
</dbReference>
<dbReference type="PANTHER" id="PTHR21660">
    <property type="entry name" value="THIOESTERASE SUPERFAMILY MEMBER-RELATED"/>
    <property type="match status" value="1"/>
</dbReference>
<gene>
    <name evidence="4" type="ORF">D2962_14425</name>
</gene>
<evidence type="ECO:0000259" key="3">
    <source>
        <dbReference type="Pfam" id="PF03061"/>
    </source>
</evidence>
<dbReference type="EMBL" id="CP033169">
    <property type="protein sequence ID" value="AYO32317.1"/>
    <property type="molecule type" value="Genomic_DNA"/>
</dbReference>
<feature type="domain" description="Thioesterase" evidence="3">
    <location>
        <begin position="49"/>
        <end position="120"/>
    </location>
</feature>
<dbReference type="InterPro" id="IPR039298">
    <property type="entry name" value="ACOT13"/>
</dbReference>
<dbReference type="SUPFAM" id="SSF54637">
    <property type="entry name" value="Thioesterase/thiol ester dehydrase-isomerase"/>
    <property type="match status" value="1"/>
</dbReference>
<dbReference type="Proteomes" id="UP000280960">
    <property type="component" value="Chromosome"/>
</dbReference>
<dbReference type="GO" id="GO:0047617">
    <property type="term" value="F:fatty acyl-CoA hydrolase activity"/>
    <property type="evidence" value="ECO:0007669"/>
    <property type="project" value="InterPro"/>
</dbReference>
<reference evidence="4 5" key="1">
    <citation type="submission" date="2018-10" db="EMBL/GenBank/DDBJ databases">
        <authorList>
            <person name="Zhang X."/>
        </authorList>
    </citation>
    <scope>NUCLEOTIDE SEQUENCE [LARGE SCALE GENOMIC DNA]</scope>
    <source>
        <strain evidence="4 5">SK-G1</strain>
    </source>
</reference>
<dbReference type="InterPro" id="IPR029069">
    <property type="entry name" value="HotDog_dom_sf"/>
</dbReference>
<dbReference type="Gene3D" id="3.10.129.10">
    <property type="entry name" value="Hotdog Thioesterase"/>
    <property type="match status" value="1"/>
</dbReference>
<comment type="similarity">
    <text evidence="1">Belongs to the thioesterase PaaI family.</text>
</comment>
<evidence type="ECO:0000256" key="2">
    <source>
        <dbReference type="ARBA" id="ARBA00022801"/>
    </source>
</evidence>
<dbReference type="PANTHER" id="PTHR21660:SF1">
    <property type="entry name" value="ACYL-COENZYME A THIOESTERASE 13"/>
    <property type="match status" value="1"/>
</dbReference>
<accession>A0A3G2RCC8</accession>
<proteinExistence type="inferred from homology"/>
<organism evidence="4 5">
    <name type="scientific">Biomaibacter acetigenes</name>
    <dbReference type="NCBI Taxonomy" id="2316383"/>
    <lineage>
        <taxon>Bacteria</taxon>
        <taxon>Bacillati</taxon>
        <taxon>Bacillota</taxon>
        <taxon>Clostridia</taxon>
        <taxon>Thermosediminibacterales</taxon>
        <taxon>Tepidanaerobacteraceae</taxon>
        <taxon>Biomaibacter</taxon>
    </lineage>
</organism>
<evidence type="ECO:0000256" key="1">
    <source>
        <dbReference type="ARBA" id="ARBA00008324"/>
    </source>
</evidence>
<dbReference type="InterPro" id="IPR003736">
    <property type="entry name" value="PAAI_dom"/>
</dbReference>
<dbReference type="NCBIfam" id="TIGR00369">
    <property type="entry name" value="unchar_dom_1"/>
    <property type="match status" value="1"/>
</dbReference>
<name>A0A3G2RCC8_9FIRM</name>
<evidence type="ECO:0000313" key="5">
    <source>
        <dbReference type="Proteomes" id="UP000280960"/>
    </source>
</evidence>
<evidence type="ECO:0000313" key="4">
    <source>
        <dbReference type="EMBL" id="AYO32317.1"/>
    </source>
</evidence>
<sequence>MKQELFEEIVNKSFNSPYHKLLKLELVELGKGMAVVEITVDESILNALGIAHGGATASLCDTAMGVAVRTVGALPTTVEMKVNYLAPGPIKERLRAVGKVIKEGKTIIVAEGEVYCKDRLIVKSLGTYFDLKK</sequence>
<dbReference type="KEGG" id="bacg:D2962_14425"/>
<dbReference type="InterPro" id="IPR006683">
    <property type="entry name" value="Thioestr_dom"/>
</dbReference>
<keyword evidence="2" id="KW-0378">Hydrolase</keyword>
<protein>
    <submittedName>
        <fullName evidence="4">Hotdog fold thioesterase</fullName>
    </submittedName>
</protein>
<keyword evidence="5" id="KW-1185">Reference proteome</keyword>